<feature type="compositionally biased region" description="Basic and acidic residues" evidence="2">
    <location>
        <begin position="142"/>
        <end position="155"/>
    </location>
</feature>
<accession>A0A804NFV9</accession>
<dbReference type="KEGG" id="zma:103651405"/>
<feature type="coiled-coil region" evidence="1">
    <location>
        <begin position="49"/>
        <end position="83"/>
    </location>
</feature>
<dbReference type="Gramene" id="Zm00001eb157960_T001">
    <property type="protein sequence ID" value="Zm00001eb157960_P001"/>
    <property type="gene ID" value="Zm00001eb157960"/>
</dbReference>
<proteinExistence type="predicted"/>
<keyword evidence="1" id="KW-0175">Coiled coil</keyword>
<dbReference type="OrthoDB" id="1899721at2759"/>
<protein>
    <submittedName>
        <fullName evidence="3">Uncharacterized protein</fullName>
    </submittedName>
</protein>
<sequence length="571" mass="60714">MSSGADASDVDAALALLSGPDLVAHLRVTCRRADYEAAARVLGDRDRRHAQTEAALAEARTGLADLTAEVQALQERYLELKAASRGPSSRSSGGAIAAAAPRVNRRAQEPAPKSTIDLCSSSDNDEFEEGEFRPGVAGVSGTRKDSASKGQEGRRARVSRKRKAPASACSSDDDEISLSQLIKKRSSAKPWANGEPKKGHGDVQANSAGPLGFDRPVISPAIRGIPEAVSEHMVASPDDPKVSVFMQGTGNGQSGKNEGLSRTMPSPAPTGSGAGNGPHKNGPHKNGSECQTRIGEKQSPVAPPGNDASVQVRTPSVTNMARTNVGSARVVAETPMQHTHSTSDGTVNVALKSMEGQEKAIGLVHKTKVSLDTNGTGDKARIVLKDTREQQKPAGLVLHTKVLPRSDGIKEQGGKLSPFRSQVDAHGGRSTTSDKPVLATLQKNQLELHPEQMSVESSLSSAVTRQWKSSSALLFSCLGNKELCMQAACALHRQKKFTTQLTGGITKFDAERAAELAEFLLDGNLQGPLTRTAEDLVKRDSTGHDLLERVVLQCSEQLFSIYRNKDDKYFC</sequence>
<feature type="compositionally biased region" description="Low complexity" evidence="2">
    <location>
        <begin position="83"/>
        <end position="102"/>
    </location>
</feature>
<keyword evidence="4" id="KW-1185">Reference proteome</keyword>
<dbReference type="GeneID" id="103651405"/>
<dbReference type="InParanoid" id="A0A804NFV9"/>
<evidence type="ECO:0000256" key="1">
    <source>
        <dbReference type="SAM" id="Coils"/>
    </source>
</evidence>
<dbReference type="RefSeq" id="XP_008675262.1">
    <property type="nucleotide sequence ID" value="XM_008677040.3"/>
</dbReference>
<dbReference type="Proteomes" id="UP000007305">
    <property type="component" value="Chromosome 3"/>
</dbReference>
<dbReference type="PANTHER" id="PTHR34380:SF2">
    <property type="entry name" value="OS01G0656900 PROTEIN"/>
    <property type="match status" value="1"/>
</dbReference>
<dbReference type="PANTHER" id="PTHR34380">
    <property type="entry name" value="BNAA03G12380D PROTEIN"/>
    <property type="match status" value="1"/>
</dbReference>
<dbReference type="AlphaFoldDB" id="A0A804NFV9"/>
<reference evidence="3" key="3">
    <citation type="submission" date="2021-05" db="UniProtKB">
        <authorList>
            <consortium name="EnsemblPlants"/>
        </authorList>
    </citation>
    <scope>IDENTIFICATION</scope>
    <source>
        <strain evidence="3">cv. B73</strain>
    </source>
</reference>
<feature type="region of interest" description="Disordered" evidence="2">
    <location>
        <begin position="407"/>
        <end position="434"/>
    </location>
</feature>
<gene>
    <name evidence="3" type="primary">LOC103651405</name>
</gene>
<reference evidence="4" key="1">
    <citation type="submission" date="2015-12" db="EMBL/GenBank/DDBJ databases">
        <title>Update maize B73 reference genome by single molecule sequencing technologies.</title>
        <authorList>
            <consortium name="Maize Genome Sequencing Project"/>
            <person name="Ware D."/>
        </authorList>
    </citation>
    <scope>NUCLEOTIDE SEQUENCE [LARGE SCALE GENOMIC DNA]</scope>
    <source>
        <strain evidence="4">cv. B73</strain>
    </source>
</reference>
<evidence type="ECO:0000313" key="3">
    <source>
        <dbReference type="EnsemblPlants" id="Zm00001eb157960_P001"/>
    </source>
</evidence>
<evidence type="ECO:0000313" key="4">
    <source>
        <dbReference type="Proteomes" id="UP000007305"/>
    </source>
</evidence>
<evidence type="ECO:0000256" key="2">
    <source>
        <dbReference type="SAM" id="MobiDB-lite"/>
    </source>
</evidence>
<dbReference type="EnsemblPlants" id="Zm00001eb157960_T001">
    <property type="protein sequence ID" value="Zm00001eb157960_P001"/>
    <property type="gene ID" value="Zm00001eb157960"/>
</dbReference>
<feature type="region of interest" description="Disordered" evidence="2">
    <location>
        <begin position="245"/>
        <end position="312"/>
    </location>
</feature>
<feature type="region of interest" description="Disordered" evidence="2">
    <location>
        <begin position="83"/>
        <end position="214"/>
    </location>
</feature>
<dbReference type="FunCoup" id="A0A804NFV9">
    <property type="interactions" value="556"/>
</dbReference>
<organism evidence="3 4">
    <name type="scientific">Zea mays</name>
    <name type="common">Maize</name>
    <dbReference type="NCBI Taxonomy" id="4577"/>
    <lineage>
        <taxon>Eukaryota</taxon>
        <taxon>Viridiplantae</taxon>
        <taxon>Streptophyta</taxon>
        <taxon>Embryophyta</taxon>
        <taxon>Tracheophyta</taxon>
        <taxon>Spermatophyta</taxon>
        <taxon>Magnoliopsida</taxon>
        <taxon>Liliopsida</taxon>
        <taxon>Poales</taxon>
        <taxon>Poaceae</taxon>
        <taxon>PACMAD clade</taxon>
        <taxon>Panicoideae</taxon>
        <taxon>Andropogonodae</taxon>
        <taxon>Andropogoneae</taxon>
        <taxon>Tripsacinae</taxon>
        <taxon>Zea</taxon>
    </lineage>
</organism>
<reference evidence="3" key="2">
    <citation type="submission" date="2019-07" db="EMBL/GenBank/DDBJ databases">
        <authorList>
            <person name="Seetharam A."/>
            <person name="Woodhouse M."/>
            <person name="Cannon E."/>
        </authorList>
    </citation>
    <scope>NUCLEOTIDE SEQUENCE [LARGE SCALE GENOMIC DNA]</scope>
    <source>
        <strain evidence="3">cv. B73</strain>
    </source>
</reference>
<name>A0A804NFV9_MAIZE</name>